<dbReference type="Gene3D" id="3.40.50.720">
    <property type="entry name" value="NAD(P)-binding Rossmann-like Domain"/>
    <property type="match status" value="1"/>
</dbReference>
<dbReference type="EMBL" id="JARKIB010000290">
    <property type="protein sequence ID" value="KAJ7716560.1"/>
    <property type="molecule type" value="Genomic_DNA"/>
</dbReference>
<accession>A0AAD7HB94</accession>
<dbReference type="GO" id="GO:0016616">
    <property type="term" value="F:oxidoreductase activity, acting on the CH-OH group of donors, NAD or NADP as acceptor"/>
    <property type="evidence" value="ECO:0007669"/>
    <property type="project" value="InterPro"/>
</dbReference>
<dbReference type="PANTHER" id="PTHR43245">
    <property type="entry name" value="BIFUNCTIONAL POLYMYXIN RESISTANCE PROTEIN ARNA"/>
    <property type="match status" value="1"/>
</dbReference>
<keyword evidence="2" id="KW-0560">Oxidoreductase</keyword>
<keyword evidence="3" id="KW-0472">Membrane</keyword>
<dbReference type="SUPFAM" id="SSF51735">
    <property type="entry name" value="NAD(P)-binding Rossmann-fold domains"/>
    <property type="match status" value="1"/>
</dbReference>
<dbReference type="Pfam" id="PF01073">
    <property type="entry name" value="3Beta_HSD"/>
    <property type="match status" value="1"/>
</dbReference>
<dbReference type="InterPro" id="IPR036291">
    <property type="entry name" value="NAD(P)-bd_dom_sf"/>
</dbReference>
<sequence length="536" mass="58500">MVPLSFPLPESTTMEPWVVGSFLAVVLLFLYIRLNDSRLTRIPDGALAFSPTRCTTEEIQTTAARLQATPISIVDQIPPKTGRRYIVVGGAGFLGGWIVMKLLDRGEDPRRIRVLDIRAPARADLTTGPAKNVHFILGDISDRAAVDAAFNAPWPEDNSQGPLPPLTVFHTAASIRFYEKTVSLLSHSARVNVKGTENIINASRAVGATIMVYTSSGSVSIRRSRFLLWPWEKEPPSFVQAINEDEAIIPKEHHHFFSNYAVSKMDAERRVRAADNTGSRDGVLRTGCLRPGNGVFGPGGDMLCGAYLVRKVNPTWMNSVIQNFVYVENAAVAHLLYEQRLIEVSNGNRSPDIGGQAFVIRDPGPPPTYGDVYSVLSTLTAGETTFPFLSPTLMILISHLIEWYYVSRAWLLAAGYPLAHKIPALPSDIMNLQPSLFNLVNVHLIFDDSRARLPPEKGGLGYKGAWTTLEGLHKTVTEHKSGVSRSGFEQRSDLAGIGFGFKFGLAKAKAQKGAGNVGAKVSENICVDPVQPLTSA</sequence>
<proteinExistence type="inferred from homology"/>
<evidence type="ECO:0000313" key="6">
    <source>
        <dbReference type="Proteomes" id="UP001215598"/>
    </source>
</evidence>
<evidence type="ECO:0000256" key="1">
    <source>
        <dbReference type="ARBA" id="ARBA00009219"/>
    </source>
</evidence>
<dbReference type="InterPro" id="IPR050177">
    <property type="entry name" value="Lipid_A_modif_metabolic_enz"/>
</dbReference>
<reference evidence="5" key="1">
    <citation type="submission" date="2023-03" db="EMBL/GenBank/DDBJ databases">
        <title>Massive genome expansion in bonnet fungi (Mycena s.s.) driven by repeated elements and novel gene families across ecological guilds.</title>
        <authorList>
            <consortium name="Lawrence Berkeley National Laboratory"/>
            <person name="Harder C.B."/>
            <person name="Miyauchi S."/>
            <person name="Viragh M."/>
            <person name="Kuo A."/>
            <person name="Thoen E."/>
            <person name="Andreopoulos B."/>
            <person name="Lu D."/>
            <person name="Skrede I."/>
            <person name="Drula E."/>
            <person name="Henrissat B."/>
            <person name="Morin E."/>
            <person name="Kohler A."/>
            <person name="Barry K."/>
            <person name="LaButti K."/>
            <person name="Morin E."/>
            <person name="Salamov A."/>
            <person name="Lipzen A."/>
            <person name="Mereny Z."/>
            <person name="Hegedus B."/>
            <person name="Baldrian P."/>
            <person name="Stursova M."/>
            <person name="Weitz H."/>
            <person name="Taylor A."/>
            <person name="Grigoriev I.V."/>
            <person name="Nagy L.G."/>
            <person name="Martin F."/>
            <person name="Kauserud H."/>
        </authorList>
    </citation>
    <scope>NUCLEOTIDE SEQUENCE</scope>
    <source>
        <strain evidence="5">CBHHK182m</strain>
    </source>
</reference>
<dbReference type="GO" id="GO:0006694">
    <property type="term" value="P:steroid biosynthetic process"/>
    <property type="evidence" value="ECO:0007669"/>
    <property type="project" value="InterPro"/>
</dbReference>
<comment type="caution">
    <text evidence="5">The sequence shown here is derived from an EMBL/GenBank/DDBJ whole genome shotgun (WGS) entry which is preliminary data.</text>
</comment>
<evidence type="ECO:0000256" key="3">
    <source>
        <dbReference type="SAM" id="Phobius"/>
    </source>
</evidence>
<keyword evidence="6" id="KW-1185">Reference proteome</keyword>
<keyword evidence="3" id="KW-0812">Transmembrane</keyword>
<keyword evidence="3" id="KW-1133">Transmembrane helix</keyword>
<feature type="domain" description="3-beta hydroxysteroid dehydrogenase/isomerase" evidence="4">
    <location>
        <begin position="86"/>
        <end position="376"/>
    </location>
</feature>
<evidence type="ECO:0000259" key="4">
    <source>
        <dbReference type="Pfam" id="PF01073"/>
    </source>
</evidence>
<name>A0AAD7HB94_9AGAR</name>
<organism evidence="5 6">
    <name type="scientific">Mycena metata</name>
    <dbReference type="NCBI Taxonomy" id="1033252"/>
    <lineage>
        <taxon>Eukaryota</taxon>
        <taxon>Fungi</taxon>
        <taxon>Dikarya</taxon>
        <taxon>Basidiomycota</taxon>
        <taxon>Agaricomycotina</taxon>
        <taxon>Agaricomycetes</taxon>
        <taxon>Agaricomycetidae</taxon>
        <taxon>Agaricales</taxon>
        <taxon>Marasmiineae</taxon>
        <taxon>Mycenaceae</taxon>
        <taxon>Mycena</taxon>
    </lineage>
</organism>
<comment type="similarity">
    <text evidence="1">Belongs to the 3-beta-HSD family.</text>
</comment>
<feature type="transmembrane region" description="Helical" evidence="3">
    <location>
        <begin position="85"/>
        <end position="103"/>
    </location>
</feature>
<protein>
    <submittedName>
        <fullName evidence="5">3-beta hydroxysteroid dehydrogenase/isomerase family-domain-containing protein</fullName>
    </submittedName>
</protein>
<dbReference type="Proteomes" id="UP001215598">
    <property type="component" value="Unassembled WGS sequence"/>
</dbReference>
<gene>
    <name evidence="5" type="ORF">B0H16DRAFT_1613654</name>
</gene>
<feature type="transmembrane region" description="Helical" evidence="3">
    <location>
        <begin position="16"/>
        <end position="34"/>
    </location>
</feature>
<dbReference type="InterPro" id="IPR002225">
    <property type="entry name" value="3Beta_OHSteriod_DH/Estase"/>
</dbReference>
<evidence type="ECO:0000256" key="2">
    <source>
        <dbReference type="ARBA" id="ARBA00023002"/>
    </source>
</evidence>
<dbReference type="AlphaFoldDB" id="A0AAD7HB94"/>
<evidence type="ECO:0000313" key="5">
    <source>
        <dbReference type="EMBL" id="KAJ7716560.1"/>
    </source>
</evidence>
<dbReference type="PANTHER" id="PTHR43245:SF51">
    <property type="entry name" value="SHORT CHAIN DEHYDROGENASE_REDUCTASE FAMILY 42E, MEMBER 2"/>
    <property type="match status" value="1"/>
</dbReference>